<dbReference type="AlphaFoldDB" id="A0A6A5UR89"/>
<dbReference type="PANTHER" id="PTHR11748">
    <property type="entry name" value="D-LACTATE DEHYDROGENASE"/>
    <property type="match status" value="1"/>
</dbReference>
<protein>
    <recommendedName>
        <fullName evidence="9">D-lactate dehydrogenase (cytochrome)</fullName>
        <ecNumber evidence="9">1.1.2.4</ecNumber>
    </recommendedName>
</protein>
<evidence type="ECO:0000256" key="4">
    <source>
        <dbReference type="ARBA" id="ARBA00022630"/>
    </source>
</evidence>
<evidence type="ECO:0000256" key="9">
    <source>
        <dbReference type="ARBA" id="ARBA00038897"/>
    </source>
</evidence>
<comment type="subcellular location">
    <subcellularLocation>
        <location evidence="2">Mitochondrion</location>
    </subcellularLocation>
</comment>
<gene>
    <name evidence="12" type="ORF">BU23DRAFT_592859</name>
</gene>
<dbReference type="FunFam" id="3.30.465.10:FF:000014">
    <property type="entry name" value="D-lactate dehydrogenase (Cytochrome), putative"/>
    <property type="match status" value="1"/>
</dbReference>
<keyword evidence="8" id="KW-0496">Mitochondrion</keyword>
<comment type="similarity">
    <text evidence="3">Belongs to the FAD-binding oxidoreductase/transferase type 4 family.</text>
</comment>
<dbReference type="FunFam" id="3.30.70.2740:FF:000001">
    <property type="entry name" value="D-lactate dehydrogenase mitochondrial"/>
    <property type="match status" value="1"/>
</dbReference>
<dbReference type="EMBL" id="ML976739">
    <property type="protein sequence ID" value="KAF1966930.1"/>
    <property type="molecule type" value="Genomic_DNA"/>
</dbReference>
<evidence type="ECO:0000256" key="7">
    <source>
        <dbReference type="ARBA" id="ARBA00023002"/>
    </source>
</evidence>
<dbReference type="SUPFAM" id="SSF56176">
    <property type="entry name" value="FAD-binding/transporter-associated domain-like"/>
    <property type="match status" value="1"/>
</dbReference>
<evidence type="ECO:0000256" key="3">
    <source>
        <dbReference type="ARBA" id="ARBA00008000"/>
    </source>
</evidence>
<dbReference type="Pfam" id="PF01565">
    <property type="entry name" value="FAD_binding_4"/>
    <property type="match status" value="1"/>
</dbReference>
<keyword evidence="5" id="KW-0274">FAD</keyword>
<evidence type="ECO:0000256" key="2">
    <source>
        <dbReference type="ARBA" id="ARBA00004173"/>
    </source>
</evidence>
<dbReference type="OrthoDB" id="7786253at2759"/>
<dbReference type="Proteomes" id="UP000800036">
    <property type="component" value="Unassembled WGS sequence"/>
</dbReference>
<evidence type="ECO:0000313" key="13">
    <source>
        <dbReference type="Proteomes" id="UP000800036"/>
    </source>
</evidence>
<evidence type="ECO:0000256" key="10">
    <source>
        <dbReference type="ARBA" id="ARBA00051436"/>
    </source>
</evidence>
<reference evidence="12" key="1">
    <citation type="journal article" date="2020" name="Stud. Mycol.">
        <title>101 Dothideomycetes genomes: a test case for predicting lifestyles and emergence of pathogens.</title>
        <authorList>
            <person name="Haridas S."/>
            <person name="Albert R."/>
            <person name="Binder M."/>
            <person name="Bloem J."/>
            <person name="Labutti K."/>
            <person name="Salamov A."/>
            <person name="Andreopoulos B."/>
            <person name="Baker S."/>
            <person name="Barry K."/>
            <person name="Bills G."/>
            <person name="Bluhm B."/>
            <person name="Cannon C."/>
            <person name="Castanera R."/>
            <person name="Culley D."/>
            <person name="Daum C."/>
            <person name="Ezra D."/>
            <person name="Gonzalez J."/>
            <person name="Henrissat B."/>
            <person name="Kuo A."/>
            <person name="Liang C."/>
            <person name="Lipzen A."/>
            <person name="Lutzoni F."/>
            <person name="Magnuson J."/>
            <person name="Mondo S."/>
            <person name="Nolan M."/>
            <person name="Ohm R."/>
            <person name="Pangilinan J."/>
            <person name="Park H.-J."/>
            <person name="Ramirez L."/>
            <person name="Alfaro M."/>
            <person name="Sun H."/>
            <person name="Tritt A."/>
            <person name="Yoshinaga Y."/>
            <person name="Zwiers L.-H."/>
            <person name="Turgeon B."/>
            <person name="Goodwin S."/>
            <person name="Spatafora J."/>
            <person name="Crous P."/>
            <person name="Grigoriev I."/>
        </authorList>
    </citation>
    <scope>NUCLEOTIDE SEQUENCE</scope>
    <source>
        <strain evidence="12">CBS 107.79</strain>
    </source>
</reference>
<evidence type="ECO:0000256" key="5">
    <source>
        <dbReference type="ARBA" id="ARBA00022827"/>
    </source>
</evidence>
<dbReference type="Gene3D" id="3.30.465.10">
    <property type="match status" value="1"/>
</dbReference>
<dbReference type="GO" id="GO:0008720">
    <property type="term" value="F:D-lactate dehydrogenase (NAD+) activity"/>
    <property type="evidence" value="ECO:0007669"/>
    <property type="project" value="TreeGrafter"/>
</dbReference>
<proteinExistence type="inferred from homology"/>
<evidence type="ECO:0000256" key="1">
    <source>
        <dbReference type="ARBA" id="ARBA00001974"/>
    </source>
</evidence>
<keyword evidence="13" id="KW-1185">Reference proteome</keyword>
<dbReference type="Gene3D" id="3.30.70.2740">
    <property type="match status" value="1"/>
</dbReference>
<evidence type="ECO:0000313" key="12">
    <source>
        <dbReference type="EMBL" id="KAF1966930.1"/>
    </source>
</evidence>
<dbReference type="SUPFAM" id="SSF55103">
    <property type="entry name" value="FAD-linked oxidases, C-terminal domain"/>
    <property type="match status" value="1"/>
</dbReference>
<dbReference type="GO" id="GO:0004458">
    <property type="term" value="F:D-lactate dehydrogenase (cytochrome) activity"/>
    <property type="evidence" value="ECO:0007669"/>
    <property type="project" value="UniProtKB-EC"/>
</dbReference>
<dbReference type="InterPro" id="IPR016164">
    <property type="entry name" value="FAD-linked_Oxase-like_C"/>
</dbReference>
<comment type="catalytic activity">
    <reaction evidence="10">
        <text>(R)-lactate + 2 Fe(III)-[cytochrome c] = 2 Fe(II)-[cytochrome c] + pyruvate + 2 H(+)</text>
        <dbReference type="Rhea" id="RHEA:13521"/>
        <dbReference type="Rhea" id="RHEA-COMP:10350"/>
        <dbReference type="Rhea" id="RHEA-COMP:14399"/>
        <dbReference type="ChEBI" id="CHEBI:15361"/>
        <dbReference type="ChEBI" id="CHEBI:15378"/>
        <dbReference type="ChEBI" id="CHEBI:16004"/>
        <dbReference type="ChEBI" id="CHEBI:29033"/>
        <dbReference type="ChEBI" id="CHEBI:29034"/>
        <dbReference type="EC" id="1.1.2.4"/>
    </reaction>
</comment>
<feature type="domain" description="FAD-binding PCMH-type" evidence="11">
    <location>
        <begin position="126"/>
        <end position="303"/>
    </location>
</feature>
<dbReference type="GO" id="GO:1903457">
    <property type="term" value="P:lactate catabolic process"/>
    <property type="evidence" value="ECO:0007669"/>
    <property type="project" value="TreeGrafter"/>
</dbReference>
<comment type="cofactor">
    <cofactor evidence="1">
        <name>FAD</name>
        <dbReference type="ChEBI" id="CHEBI:57692"/>
    </cofactor>
</comment>
<dbReference type="InterPro" id="IPR016171">
    <property type="entry name" value="Vanillyl_alc_oxidase_C-sub2"/>
</dbReference>
<dbReference type="PROSITE" id="PS51387">
    <property type="entry name" value="FAD_PCMH"/>
    <property type="match status" value="1"/>
</dbReference>
<organism evidence="12 13">
    <name type="scientific">Bimuria novae-zelandiae CBS 107.79</name>
    <dbReference type="NCBI Taxonomy" id="1447943"/>
    <lineage>
        <taxon>Eukaryota</taxon>
        <taxon>Fungi</taxon>
        <taxon>Dikarya</taxon>
        <taxon>Ascomycota</taxon>
        <taxon>Pezizomycotina</taxon>
        <taxon>Dothideomycetes</taxon>
        <taxon>Pleosporomycetidae</taxon>
        <taxon>Pleosporales</taxon>
        <taxon>Massarineae</taxon>
        <taxon>Didymosphaeriaceae</taxon>
        <taxon>Bimuria</taxon>
    </lineage>
</organism>
<accession>A0A6A5UR89</accession>
<dbReference type="EC" id="1.1.2.4" evidence="9"/>
<dbReference type="InterPro" id="IPR016166">
    <property type="entry name" value="FAD-bd_PCMH"/>
</dbReference>
<evidence type="ECO:0000256" key="6">
    <source>
        <dbReference type="ARBA" id="ARBA00022946"/>
    </source>
</evidence>
<evidence type="ECO:0000259" key="11">
    <source>
        <dbReference type="PROSITE" id="PS51387"/>
    </source>
</evidence>
<dbReference type="InterPro" id="IPR006094">
    <property type="entry name" value="Oxid_FAD_bind_N"/>
</dbReference>
<dbReference type="Gene3D" id="1.10.45.10">
    <property type="entry name" value="Vanillyl-alcohol Oxidase, Chain A, domain 4"/>
    <property type="match status" value="1"/>
</dbReference>
<keyword evidence="4" id="KW-0285">Flavoprotein</keyword>
<keyword evidence="6" id="KW-0809">Transit peptide</keyword>
<sequence length="553" mass="60212">MLRRPGLRLASLTSASRCLKRGASRQSGQAEQAFKSKNYVPKPSWSSSRVLLLSSLIGATAYLGGVNHDYERFPLSWRSKGLRYASKSEMEKAIVELRSALGEDAISTDDEDLLRHGYSEWSSINIDQLPVAVAYPQSTDEVSQIAKVCLKYKIPMIPYSGGSSLEANFSAPYGGMSIDFSHMDKILSLHADDMDVVVQPSVSWMNLNEEIKDSGLFFPVDPGPSARIGGMVGTSCSGTNAVRYGTMKDWVINLTVVLADGSIIKTRRRPRKSSAGYNLTNLFVGSEGTLGIVTEITLKLAVVPQETSVAVVTFPTIRDAAAAASKVMRAGIPVAAMEIMDDVQMAVINKAGSTPSRKWKEMPTMFFKFSGTKAGVQENVKLVKAIAKAHKSGAFEFAVDAQEQRTLWSARKESLWSMLALRREGDEVWSTDVAVPLSRLPDIIEVSKTEMDALGLFASVLGHIGDGNFHESIMYNSSDPKERAAVEKCVKDMVDRALEMDGTCTGEHGIGLGKKESLIKELGLDTVGVMRSIKSALDPHWLMNPGKIMDVPS</sequence>
<dbReference type="InterPro" id="IPR036318">
    <property type="entry name" value="FAD-bd_PCMH-like_sf"/>
</dbReference>
<dbReference type="FunFam" id="1.10.45.10:FF:000001">
    <property type="entry name" value="D-lactate dehydrogenase mitochondrial"/>
    <property type="match status" value="1"/>
</dbReference>
<dbReference type="InterPro" id="IPR016169">
    <property type="entry name" value="FAD-bd_PCMH_sub2"/>
</dbReference>
<keyword evidence="7" id="KW-0560">Oxidoreductase</keyword>
<evidence type="ECO:0000256" key="8">
    <source>
        <dbReference type="ARBA" id="ARBA00023128"/>
    </source>
</evidence>
<dbReference type="PANTHER" id="PTHR11748:SF111">
    <property type="entry name" value="D-LACTATE DEHYDROGENASE, MITOCHONDRIAL-RELATED"/>
    <property type="match status" value="1"/>
</dbReference>
<dbReference type="GO" id="GO:0071949">
    <property type="term" value="F:FAD binding"/>
    <property type="evidence" value="ECO:0007669"/>
    <property type="project" value="InterPro"/>
</dbReference>
<dbReference type="Pfam" id="PF02913">
    <property type="entry name" value="FAD-oxidase_C"/>
    <property type="match status" value="1"/>
</dbReference>
<dbReference type="GO" id="GO:0005739">
    <property type="term" value="C:mitochondrion"/>
    <property type="evidence" value="ECO:0007669"/>
    <property type="project" value="UniProtKB-SubCell"/>
</dbReference>
<dbReference type="InterPro" id="IPR004113">
    <property type="entry name" value="FAD-bd_oxidored_4_C"/>
</dbReference>
<name>A0A6A5UR89_9PLEO</name>